<comment type="similarity">
    <text evidence="1">Belongs to the DeoC/FbaB aldolase family.</text>
</comment>
<dbReference type="InterPro" id="IPR013785">
    <property type="entry name" value="Aldolase_TIM"/>
</dbReference>
<evidence type="ECO:0000313" key="3">
    <source>
        <dbReference type="EMBL" id="SFG55639.1"/>
    </source>
</evidence>
<dbReference type="PANTHER" id="PTHR47916:SF1">
    <property type="entry name" value="3-HYDROXY-5-PHOSPHONOOXYPENTANE-2,4-DIONE THIOLASE"/>
    <property type="match status" value="1"/>
</dbReference>
<dbReference type="EC" id="4.1.2.13" evidence="2"/>
<dbReference type="InterPro" id="IPR002915">
    <property type="entry name" value="DeoC/FbaB/LacD_aldolase"/>
</dbReference>
<dbReference type="PIRSF" id="PIRSF038992">
    <property type="entry name" value="Aldolase_Ia"/>
    <property type="match status" value="1"/>
</dbReference>
<dbReference type="InterPro" id="IPR050456">
    <property type="entry name" value="DeoC/FbaB_aldolase"/>
</dbReference>
<dbReference type="EMBL" id="FOOQ01000002">
    <property type="protein sequence ID" value="SFG55639.1"/>
    <property type="molecule type" value="Genomic_DNA"/>
</dbReference>
<reference evidence="4" key="1">
    <citation type="submission" date="2016-10" db="EMBL/GenBank/DDBJ databases">
        <authorList>
            <person name="Varghese N."/>
            <person name="Submissions S."/>
        </authorList>
    </citation>
    <scope>NUCLEOTIDE SEQUENCE [LARGE SCALE GENOMIC DNA]</scope>
    <source>
        <strain evidence="4">CGMCC 1.7739</strain>
    </source>
</reference>
<sequence length="269" mass="28804">MSTEKSMTGSLGSAVVVALDHGLHWGVFDGFEDRRRTLEAVLEGGPDGILASVPFLEQHRDLLDDHPSVYTIGTVDIIHDSTIPGEQASDEIHRQVFDLEDAARVGADAVKACLIYGRNDPGVLGDNLEFAARIARNGRHHGLEVVLEPTLWGPRIEDDLDADLIGEAARIGAELGPDILKLYYPGDADAFAPIVDRAPSPVYVAGGPLAESESAVLEMTADAVDAGADGVIYGRNVWQHEDPASVVEALKDIVHDGATPDESLARFDR</sequence>
<evidence type="ECO:0000256" key="2">
    <source>
        <dbReference type="ARBA" id="ARBA00013068"/>
    </source>
</evidence>
<dbReference type="PANTHER" id="PTHR47916">
    <property type="entry name" value="FRUCTOSE-BISPHOSPHATE ALDOLASE CLASS 1"/>
    <property type="match status" value="1"/>
</dbReference>
<dbReference type="AlphaFoldDB" id="A0A1I2SUU7"/>
<organism evidence="3 4">
    <name type="scientific">Halopelagius inordinatus</name>
    <dbReference type="NCBI Taxonomy" id="553467"/>
    <lineage>
        <taxon>Archaea</taxon>
        <taxon>Methanobacteriati</taxon>
        <taxon>Methanobacteriota</taxon>
        <taxon>Stenosarchaea group</taxon>
        <taxon>Halobacteria</taxon>
        <taxon>Halobacteriales</taxon>
        <taxon>Haloferacaceae</taxon>
    </lineage>
</organism>
<evidence type="ECO:0000256" key="1">
    <source>
        <dbReference type="ARBA" id="ARBA00008116"/>
    </source>
</evidence>
<gene>
    <name evidence="3" type="ORF">SAMN04488063_2405</name>
</gene>
<dbReference type="InterPro" id="IPR041720">
    <property type="entry name" value="FbaB-like"/>
</dbReference>
<protein>
    <recommendedName>
        <fullName evidence="2">fructose-bisphosphate aldolase</fullName>
        <ecNumber evidence="2">4.1.2.13</ecNumber>
    </recommendedName>
</protein>
<name>A0A1I2SUU7_9EURY</name>
<dbReference type="STRING" id="553467.SAMN04488063_2405"/>
<accession>A0A1I2SUU7</accession>
<dbReference type="Gene3D" id="3.20.20.70">
    <property type="entry name" value="Aldolase class I"/>
    <property type="match status" value="1"/>
</dbReference>
<dbReference type="Pfam" id="PF01791">
    <property type="entry name" value="DeoC"/>
    <property type="match status" value="1"/>
</dbReference>
<dbReference type="SMART" id="SM01133">
    <property type="entry name" value="DeoC"/>
    <property type="match status" value="1"/>
</dbReference>
<keyword evidence="4" id="KW-1185">Reference proteome</keyword>
<evidence type="ECO:0000313" key="4">
    <source>
        <dbReference type="Proteomes" id="UP000198876"/>
    </source>
</evidence>
<proteinExistence type="inferred from homology"/>
<dbReference type="Proteomes" id="UP000198876">
    <property type="component" value="Unassembled WGS sequence"/>
</dbReference>
<dbReference type="GO" id="GO:0004332">
    <property type="term" value="F:fructose-bisphosphate aldolase activity"/>
    <property type="evidence" value="ECO:0007669"/>
    <property type="project" value="UniProtKB-EC"/>
</dbReference>
<dbReference type="SUPFAM" id="SSF51569">
    <property type="entry name" value="Aldolase"/>
    <property type="match status" value="1"/>
</dbReference>